<evidence type="ECO:0000256" key="2">
    <source>
        <dbReference type="SAM" id="Phobius"/>
    </source>
</evidence>
<keyword evidence="2" id="KW-0472">Membrane</keyword>
<evidence type="ECO:0000313" key="3">
    <source>
        <dbReference type="EMBL" id="MEJ2865002.1"/>
    </source>
</evidence>
<proteinExistence type="predicted"/>
<gene>
    <name evidence="3" type="ORF">WCD58_27850</name>
</gene>
<feature type="transmembrane region" description="Helical" evidence="2">
    <location>
        <begin position="80"/>
        <end position="102"/>
    </location>
</feature>
<evidence type="ECO:0000256" key="1">
    <source>
        <dbReference type="SAM" id="MobiDB-lite"/>
    </source>
</evidence>
<dbReference type="EMBL" id="JBBEGM010000014">
    <property type="protein sequence ID" value="MEJ2865002.1"/>
    <property type="molecule type" value="Genomic_DNA"/>
</dbReference>
<name>A0ABU8MD51_9PSEU</name>
<keyword evidence="2" id="KW-0812">Transmembrane</keyword>
<keyword evidence="4" id="KW-1185">Reference proteome</keyword>
<feature type="region of interest" description="Disordered" evidence="1">
    <location>
        <begin position="115"/>
        <end position="139"/>
    </location>
</feature>
<dbReference type="Proteomes" id="UP001369736">
    <property type="component" value="Unassembled WGS sequence"/>
</dbReference>
<dbReference type="RefSeq" id="WP_337706363.1">
    <property type="nucleotide sequence ID" value="NZ_JBBEGM010000014.1"/>
</dbReference>
<keyword evidence="2" id="KW-1133">Transmembrane helix</keyword>
<reference evidence="3 4" key="1">
    <citation type="submission" date="2024-03" db="EMBL/GenBank/DDBJ databases">
        <title>Actinomycetospora sp. OC33-EN07, a novel actinomycete isolated from wild orchid (Aerides multiflora).</title>
        <authorList>
            <person name="Suriyachadkun C."/>
        </authorList>
    </citation>
    <scope>NUCLEOTIDE SEQUENCE [LARGE SCALE GENOMIC DNA]</scope>
    <source>
        <strain evidence="3 4">OC33-EN07</strain>
    </source>
</reference>
<sequence>MGESFTLRGRGGARVAGILGRVLVVAALAVGGLIGSAQLPDPGPALAADPAPAPAPVPYGGALDNPDPGGSFDDSQVLEVAMLALGSLNGLAFAAVVIVSRIRGSSAAETRRALMTRTARGVPSGPRPRLSSTRHRGAH</sequence>
<evidence type="ECO:0000313" key="4">
    <source>
        <dbReference type="Proteomes" id="UP001369736"/>
    </source>
</evidence>
<accession>A0ABU8MD51</accession>
<protein>
    <submittedName>
        <fullName evidence="3">Uncharacterized protein</fullName>
    </submittedName>
</protein>
<feature type="compositionally biased region" description="Low complexity" evidence="1">
    <location>
        <begin position="41"/>
        <end position="50"/>
    </location>
</feature>
<comment type="caution">
    <text evidence="3">The sequence shown here is derived from an EMBL/GenBank/DDBJ whole genome shotgun (WGS) entry which is preliminary data.</text>
</comment>
<feature type="region of interest" description="Disordered" evidence="1">
    <location>
        <begin position="41"/>
        <end position="71"/>
    </location>
</feature>
<feature type="transmembrane region" description="Helical" evidence="2">
    <location>
        <begin position="12"/>
        <end position="34"/>
    </location>
</feature>
<organism evidence="3 4">
    <name type="scientific">Actinomycetospora flava</name>
    <dbReference type="NCBI Taxonomy" id="3129232"/>
    <lineage>
        <taxon>Bacteria</taxon>
        <taxon>Bacillati</taxon>
        <taxon>Actinomycetota</taxon>
        <taxon>Actinomycetes</taxon>
        <taxon>Pseudonocardiales</taxon>
        <taxon>Pseudonocardiaceae</taxon>
        <taxon>Actinomycetospora</taxon>
    </lineage>
</organism>